<feature type="domain" description="PAC" evidence="10">
    <location>
        <begin position="2109"/>
        <end position="2161"/>
    </location>
</feature>
<feature type="domain" description="PAS" evidence="9">
    <location>
        <begin position="643"/>
        <end position="709"/>
    </location>
</feature>
<feature type="domain" description="PAS" evidence="9">
    <location>
        <begin position="257"/>
        <end position="328"/>
    </location>
</feature>
<evidence type="ECO:0000256" key="7">
    <source>
        <dbReference type="ARBA" id="ARBA00022777"/>
    </source>
</evidence>
<keyword evidence="3" id="KW-0600">Photoreceptor protein</keyword>
<feature type="domain" description="PAS" evidence="9">
    <location>
        <begin position="1146"/>
        <end position="1217"/>
    </location>
</feature>
<dbReference type="InterPro" id="IPR001610">
    <property type="entry name" value="PAC"/>
</dbReference>
<feature type="domain" description="PAS" evidence="9">
    <location>
        <begin position="1400"/>
        <end position="1471"/>
    </location>
</feature>
<feature type="domain" description="PAC" evidence="10">
    <location>
        <begin position="1220"/>
        <end position="1272"/>
    </location>
</feature>
<dbReference type="SMART" id="SM00086">
    <property type="entry name" value="PAC"/>
    <property type="match status" value="18"/>
</dbReference>
<evidence type="ECO:0000256" key="8">
    <source>
        <dbReference type="ARBA" id="ARBA00023170"/>
    </source>
</evidence>
<keyword evidence="4" id="KW-0597">Phosphoprotein</keyword>
<feature type="domain" description="PAC" evidence="10">
    <location>
        <begin position="712"/>
        <end position="764"/>
    </location>
</feature>
<reference evidence="11 12" key="1">
    <citation type="journal article" date="2015" name="Genome Biol. Evol.">
        <title>Comparative Genomics of a Bacterivorous Green Alga Reveals Evolutionary Causalities and Consequences of Phago-Mixotrophic Mode of Nutrition.</title>
        <authorList>
            <person name="Burns J.A."/>
            <person name="Paasch A."/>
            <person name="Narechania A."/>
            <person name="Kim E."/>
        </authorList>
    </citation>
    <scope>NUCLEOTIDE SEQUENCE [LARGE SCALE GENOMIC DNA]</scope>
    <source>
        <strain evidence="11 12">PLY_AMNH</strain>
    </source>
</reference>
<feature type="domain" description="PAC" evidence="10">
    <location>
        <begin position="331"/>
        <end position="383"/>
    </location>
</feature>
<comment type="caution">
    <text evidence="11">The sequence shown here is derived from an EMBL/GenBank/DDBJ whole genome shotgun (WGS) entry which is preliminary data.</text>
</comment>
<feature type="domain" description="PAS" evidence="9">
    <location>
        <begin position="892"/>
        <end position="963"/>
    </location>
</feature>
<dbReference type="GO" id="GO:0009637">
    <property type="term" value="P:response to blue light"/>
    <property type="evidence" value="ECO:0007669"/>
    <property type="project" value="UniProtKB-ARBA"/>
</dbReference>
<dbReference type="InterPro" id="IPR052162">
    <property type="entry name" value="Sensor_kinase/Photoreceptor"/>
</dbReference>
<feature type="domain" description="PAC" evidence="10">
    <location>
        <begin position="1474"/>
        <end position="1526"/>
    </location>
</feature>
<feature type="domain" description="PAC" evidence="10">
    <location>
        <begin position="1855"/>
        <end position="1907"/>
    </location>
</feature>
<keyword evidence="8" id="KW-0675">Receptor</keyword>
<dbReference type="PRINTS" id="PR01033">
    <property type="entry name" value="PHYTOCHROME"/>
</dbReference>
<keyword evidence="6" id="KW-0808">Transferase</keyword>
<feature type="domain" description="PAC" evidence="10">
    <location>
        <begin position="204"/>
        <end position="256"/>
    </location>
</feature>
<evidence type="ECO:0000256" key="4">
    <source>
        <dbReference type="ARBA" id="ARBA00022553"/>
    </source>
</evidence>
<dbReference type="InterPro" id="IPR013767">
    <property type="entry name" value="PAS_fold"/>
</dbReference>
<evidence type="ECO:0000259" key="9">
    <source>
        <dbReference type="PROSITE" id="PS50112"/>
    </source>
</evidence>
<dbReference type="Pfam" id="PF08448">
    <property type="entry name" value="PAS_4"/>
    <property type="match status" value="1"/>
</dbReference>
<feature type="domain" description="PAC" evidence="10">
    <location>
        <begin position="458"/>
        <end position="510"/>
    </location>
</feature>
<evidence type="ECO:0000259" key="10">
    <source>
        <dbReference type="PROSITE" id="PS50113"/>
    </source>
</evidence>
<feature type="domain" description="PAC" evidence="10">
    <location>
        <begin position="1093"/>
        <end position="1145"/>
    </location>
</feature>
<feature type="domain" description="PAC" evidence="10">
    <location>
        <begin position="966"/>
        <end position="1018"/>
    </location>
</feature>
<feature type="domain" description="PAC" evidence="10">
    <location>
        <begin position="1982"/>
        <end position="2034"/>
    </location>
</feature>
<feature type="domain" description="PAC" evidence="10">
    <location>
        <begin position="2236"/>
        <end position="2288"/>
    </location>
</feature>
<dbReference type="PROSITE" id="PS50112">
    <property type="entry name" value="PAS"/>
    <property type="match status" value="19"/>
</dbReference>
<feature type="domain" description="PAS" evidence="9">
    <location>
        <begin position="384"/>
        <end position="455"/>
    </location>
</feature>
<dbReference type="InterPro" id="IPR000014">
    <property type="entry name" value="PAS"/>
</dbReference>
<gene>
    <name evidence="11" type="ORF">CYMTET_12687</name>
</gene>
<dbReference type="Gene3D" id="3.30.450.20">
    <property type="entry name" value="PAS domain"/>
    <property type="match status" value="19"/>
</dbReference>
<feature type="domain" description="PAC" evidence="10">
    <location>
        <begin position="1728"/>
        <end position="1780"/>
    </location>
</feature>
<evidence type="ECO:0000256" key="5">
    <source>
        <dbReference type="ARBA" id="ARBA00022606"/>
    </source>
</evidence>
<dbReference type="InterPro" id="IPR000700">
    <property type="entry name" value="PAS-assoc_C"/>
</dbReference>
<feature type="domain" description="PAS" evidence="9">
    <location>
        <begin position="130"/>
        <end position="201"/>
    </location>
</feature>
<accession>A0AAE0GK32</accession>
<feature type="domain" description="PAS" evidence="9">
    <location>
        <begin position="2289"/>
        <end position="2360"/>
    </location>
</feature>
<feature type="domain" description="PAC" evidence="10">
    <location>
        <begin position="585"/>
        <end position="637"/>
    </location>
</feature>
<name>A0AAE0GK32_9CHLO</name>
<feature type="domain" description="PAS" evidence="9">
    <location>
        <begin position="1654"/>
        <end position="1725"/>
    </location>
</feature>
<keyword evidence="5" id="KW-0716">Sensory transduction</keyword>
<dbReference type="Pfam" id="PF00989">
    <property type="entry name" value="PAS"/>
    <property type="match status" value="17"/>
</dbReference>
<protein>
    <recommendedName>
        <fullName evidence="2">histidine kinase</fullName>
        <ecNumber evidence="2">2.7.13.3</ecNumber>
    </recommendedName>
</protein>
<dbReference type="PROSITE" id="PS50113">
    <property type="entry name" value="PAC"/>
    <property type="match status" value="18"/>
</dbReference>
<dbReference type="SUPFAM" id="SSF55785">
    <property type="entry name" value="PYP-like sensor domain (PAS domain)"/>
    <property type="match status" value="19"/>
</dbReference>
<dbReference type="GO" id="GO:0004673">
    <property type="term" value="F:protein histidine kinase activity"/>
    <property type="evidence" value="ECO:0007669"/>
    <property type="project" value="UniProtKB-EC"/>
</dbReference>
<evidence type="ECO:0000256" key="6">
    <source>
        <dbReference type="ARBA" id="ARBA00022679"/>
    </source>
</evidence>
<evidence type="ECO:0000313" key="11">
    <source>
        <dbReference type="EMBL" id="KAK3279432.1"/>
    </source>
</evidence>
<feature type="domain" description="PAS" evidence="9">
    <location>
        <begin position="1908"/>
        <end position="1979"/>
    </location>
</feature>
<dbReference type="EC" id="2.7.13.3" evidence="2"/>
<dbReference type="GO" id="GO:0009881">
    <property type="term" value="F:photoreceptor activity"/>
    <property type="evidence" value="ECO:0007669"/>
    <property type="project" value="UniProtKB-KW"/>
</dbReference>
<dbReference type="PANTHER" id="PTHR43304">
    <property type="entry name" value="PHYTOCHROME-LIKE PROTEIN CPH1"/>
    <property type="match status" value="1"/>
</dbReference>
<feature type="domain" description="PAS" evidence="9">
    <location>
        <begin position="2162"/>
        <end position="2233"/>
    </location>
</feature>
<feature type="domain" description="PAS" evidence="9">
    <location>
        <begin position="765"/>
        <end position="836"/>
    </location>
</feature>
<dbReference type="SMART" id="SM00091">
    <property type="entry name" value="PAS"/>
    <property type="match status" value="19"/>
</dbReference>
<sequence length="2424" mass="269233">MLNLENLSDSLHLARVPTFVITADGELVLSNDCCAELCGRPTAELLGKHLGEILASPEVEERVLKELDDSCAMSQACPVQMLLRGPNSGVRRLLVTPSKQEEDGRTLMLLIGQEVTSLQALEEELNHQHHDVVMQDLLESINVPIFQVDEEGKVSDWNQWAQGVTNYAREEVIGRSFVAECIPAEYQANVQEVLSTAMQGKGTADFELPFLTKDQRWVQILLNFTTRRDRNGKVMGVIGVGQDITARKNLEMERQLVAQDLRALIDTANAPIFGIDKHGRVNEWNNKAAEITFYTKEEVMGRDLVQDFITAEYKKEVSTVFENALRGQGATNFEFPLFTKKGERVEVLLNATTRRDAKGSIVGVVGVGQDITDKKHTADELQRIAQDLRSLIDTANAPIFGIDQNGKINEWNNNAAKITKYTKSEVLGRSLVEEFITSEFKRAAFDVLNNALKGQESANFEFALITKDHARVEVLLNATPRRDKDGAIIGVVGVGQDITKRKKAEVEKDRIAQDLRALIDTANAPIFGIDKHGNVNEWNNKAAQITHFTQQEVMGHNLVHEFITSEYKRAVAYVLDSALRGLESANFEFPLFTKEGERVEVLLNATPRRDAKGQIVGVVGVGQEITDRKKAEEELERIANDSRELIETANAPIFGIDKDGMVNEWNRKAMSITGYSKSEVLKRSLVDEFITSEYKQAVREVLDRALRGQETANFEFPLFTKDGERVDVLLNATSRHDKNGEVTGVVGVGQDITERKKAEGELQRVAEDLRALIDTANAPIFGIDKDGLVNEWNNMAAQITRYTKREVMGRSLVEEFITSEYKKEVGRVLDNALRGRETANFEFPLFTKDGQRVDVLLNATTRRDVSGSIVGVVGVGQDITERKKFEGELERVAKDLRALIDTANAPIFGIDKDGNVNEWNNMAAQITGFSQDDVVGHSLVDKFITSEYKTEVRRVLDNALQGRETANFEFPLFTKDGQRVEVLLNATTRRDVSGSIVGVVGVGQDITERKKFEGELERVAKDLRALIDTANAPIFGIDKDGNVNEWNNMAAQITRFTQEDVLGRNLVDKFITSEYKTEVGRVLDNALKGRETANFEFPLFTKDGQRVEVLLNATTRRDVSGNIVGVVGVGQDITERKKAEGELVRVAKDLRALIDTANAPIFGIDKDGNVNEWNNMAAQITRFTQDDVMGRNLVDKFITSEYKTEVGRVLDNALRGRETANFEFPLFTKDGQRVEVLLNATTRRDANGNIVGVVGVGQDITERKKFEGELERVAKDLRALIDTANAPIFGIDKDGNVNEWNNMAASITGFSQDDVVGHSLVDEFITSEYKKEVGRVLDNALRGRETANFEFPLFTKDGQRVDVLLNATTRRDVSGSIVGVVGVGQDITERKKFEGELERVAKDLRALIDTANAPIFGIDKDGNVNEWNNMAAQITGFSQDDVVGHSLVDKFITSEYKTEVRRVLDNALQGRETANFEFPLFTKDGQRVEVLLNATTRRDVSGSIVGVVGVGQDITVRKKFEGELERVAKDLRALIDTANAPIFGIDKDGNVNEWNNMAAQITRFTQEEVLGHSLVDEFITSEYKTEVGRVLDNALKGRETANFEFPLFTKDGQRVEVLLNATTRRDVSGSIVGVVGVGQDITVRKKAEGELERVAKDLRALIDTANAPIFGIDKDGNVNEWNNMAAEITRFTQDDVMGHSLVDKFITSEYKVEVRRVLDNALQGQETANFEFPLFTKDGQRVEVLLNATTRRDAGGSIVGVVGVGQDITERKKFEGELERVAKDLRALIDTANAPIFGIDKDGNVNEWNNMAAEITGFTQEDVLGRNLVDKFITSEYKTEVARVLDNALKGRETANFEFPLFTKDGQRVEVLLNATTRRDVSGNIVGVVGVGQDITERKKAEGELVRVAKDLRALIDTANAPIFGIDKDGNVNEWNNMAAQITRFSQDDVMGRNLVDKFITSEYKTEVGRVLDNALQGQETANFEFPLFTKDGQRVEVLLNATTRRDTNGNIVGVVGVGQDITERKKFEGELERVAKDLRALIDTANAPIFGIDKDGNVNEWNNMAAQITRFTQDDVMGHSLVDKFITSEYKVEVRRVLDNALQGQETANFEFPLFTKDGQRVEVLLNATTRRDVSGSIVGVVGVGQDITVRKKFEGELERVAKDLRALIDTANAPIFGIDKDGNVNEWNNMAAQITGFSQDDVMGRNLVDEFITSEYKTEVGRVLDNALRGKETANFEFPLFTKDGQRVEVLLNATTRRDTNGNIVGVVGVGQDITERKKFEGELERVAKDLRALIDTANAPIFGIDKDGNVNEWNNMAAQITRFTQDDVMGHSLVDKFITSEYKVEVRRVLDNALQGQETANFEFPLFTKDGQRVEVLLNATTRRDVSGSIVGVVGVGQDITERKKFEGELGAGGEGPAGAD</sequence>
<dbReference type="InterPro" id="IPR013656">
    <property type="entry name" value="PAS_4"/>
</dbReference>
<feature type="domain" description="PAS" evidence="9">
    <location>
        <begin position="1527"/>
        <end position="1598"/>
    </location>
</feature>
<dbReference type="NCBIfam" id="TIGR00229">
    <property type="entry name" value="sensory_box"/>
    <property type="match status" value="18"/>
</dbReference>
<feature type="domain" description="PAS" evidence="9">
    <location>
        <begin position="511"/>
        <end position="582"/>
    </location>
</feature>
<dbReference type="Pfam" id="PF13426">
    <property type="entry name" value="PAS_9"/>
    <property type="match status" value="1"/>
</dbReference>
<keyword evidence="3" id="KW-0157">Chromophore</keyword>
<evidence type="ECO:0000313" key="12">
    <source>
        <dbReference type="Proteomes" id="UP001190700"/>
    </source>
</evidence>
<evidence type="ECO:0000256" key="2">
    <source>
        <dbReference type="ARBA" id="ARBA00012438"/>
    </source>
</evidence>
<feature type="domain" description="PAS" evidence="9">
    <location>
        <begin position="1781"/>
        <end position="1852"/>
    </location>
</feature>
<dbReference type="InterPro" id="IPR001294">
    <property type="entry name" value="Phytochrome"/>
</dbReference>
<evidence type="ECO:0000256" key="1">
    <source>
        <dbReference type="ARBA" id="ARBA00000085"/>
    </source>
</evidence>
<feature type="domain" description="PAS" evidence="9">
    <location>
        <begin position="1019"/>
        <end position="1090"/>
    </location>
</feature>
<keyword evidence="7" id="KW-0418">Kinase</keyword>
<dbReference type="CDD" id="cd00130">
    <property type="entry name" value="PAS"/>
    <property type="match status" value="19"/>
</dbReference>
<feature type="domain" description="PAC" evidence="10">
    <location>
        <begin position="839"/>
        <end position="891"/>
    </location>
</feature>
<keyword evidence="12" id="KW-1185">Reference proteome</keyword>
<feature type="domain" description="PAS" evidence="9">
    <location>
        <begin position="2035"/>
        <end position="2106"/>
    </location>
</feature>
<feature type="domain" description="PAS" evidence="9">
    <location>
        <begin position="3"/>
        <end position="74"/>
    </location>
</feature>
<evidence type="ECO:0000256" key="3">
    <source>
        <dbReference type="ARBA" id="ARBA00022543"/>
    </source>
</evidence>
<dbReference type="PANTHER" id="PTHR43304:SF1">
    <property type="entry name" value="PAC DOMAIN-CONTAINING PROTEIN"/>
    <property type="match status" value="1"/>
</dbReference>
<feature type="domain" description="PAC" evidence="10">
    <location>
        <begin position="1347"/>
        <end position="1399"/>
    </location>
</feature>
<feature type="domain" description="PAC" evidence="10">
    <location>
        <begin position="1601"/>
        <end position="1653"/>
    </location>
</feature>
<dbReference type="GO" id="GO:0006355">
    <property type="term" value="P:regulation of DNA-templated transcription"/>
    <property type="evidence" value="ECO:0007669"/>
    <property type="project" value="InterPro"/>
</dbReference>
<dbReference type="GO" id="GO:0009584">
    <property type="term" value="P:detection of visible light"/>
    <property type="evidence" value="ECO:0007669"/>
    <property type="project" value="InterPro"/>
</dbReference>
<dbReference type="InterPro" id="IPR035965">
    <property type="entry name" value="PAS-like_dom_sf"/>
</dbReference>
<proteinExistence type="predicted"/>
<comment type="catalytic activity">
    <reaction evidence="1">
        <text>ATP + protein L-histidine = ADP + protein N-phospho-L-histidine.</text>
        <dbReference type="EC" id="2.7.13.3"/>
    </reaction>
</comment>
<organism evidence="11 12">
    <name type="scientific">Cymbomonas tetramitiformis</name>
    <dbReference type="NCBI Taxonomy" id="36881"/>
    <lineage>
        <taxon>Eukaryota</taxon>
        <taxon>Viridiplantae</taxon>
        <taxon>Chlorophyta</taxon>
        <taxon>Pyramimonadophyceae</taxon>
        <taxon>Pyramimonadales</taxon>
        <taxon>Pyramimonadaceae</taxon>
        <taxon>Cymbomonas</taxon>
    </lineage>
</organism>
<feature type="domain" description="PAS" evidence="9">
    <location>
        <begin position="1273"/>
        <end position="1344"/>
    </location>
</feature>
<dbReference type="EMBL" id="LGRX02004908">
    <property type="protein sequence ID" value="KAK3279432.1"/>
    <property type="molecule type" value="Genomic_DNA"/>
</dbReference>
<feature type="domain" description="PAC" evidence="10">
    <location>
        <begin position="2363"/>
        <end position="2415"/>
    </location>
</feature>
<dbReference type="Proteomes" id="UP001190700">
    <property type="component" value="Unassembled WGS sequence"/>
</dbReference>